<evidence type="ECO:0000256" key="4">
    <source>
        <dbReference type="ARBA" id="ARBA00022490"/>
    </source>
</evidence>
<dbReference type="AlphaFoldDB" id="A0A139SJG0"/>
<evidence type="ECO:0000256" key="3">
    <source>
        <dbReference type="ARBA" id="ARBA00018111"/>
    </source>
</evidence>
<dbReference type="PANTHER" id="PTHR33602:SF1">
    <property type="entry name" value="REGULATORY PROTEIN RECX FAMILY PROTEIN"/>
    <property type="match status" value="1"/>
</dbReference>
<dbReference type="Proteomes" id="UP000072660">
    <property type="component" value="Unassembled WGS sequence"/>
</dbReference>
<keyword evidence="4 5" id="KW-0963">Cytoplasm</keyword>
<dbReference type="Pfam" id="PF21981">
    <property type="entry name" value="RecX_HTH3"/>
    <property type="match status" value="1"/>
</dbReference>
<gene>
    <name evidence="5" type="primary">recX</name>
    <name evidence="9" type="ORF">AXE65_06765</name>
</gene>
<accession>A0A139SJG0</accession>
<dbReference type="GO" id="GO:0005737">
    <property type="term" value="C:cytoplasm"/>
    <property type="evidence" value="ECO:0007669"/>
    <property type="project" value="UniProtKB-SubCell"/>
</dbReference>
<dbReference type="Pfam" id="PF02631">
    <property type="entry name" value="RecX_HTH2"/>
    <property type="match status" value="1"/>
</dbReference>
<organism evidence="9 10">
    <name type="scientific">Ventosimonas gracilis</name>
    <dbReference type="NCBI Taxonomy" id="1680762"/>
    <lineage>
        <taxon>Bacteria</taxon>
        <taxon>Pseudomonadati</taxon>
        <taxon>Pseudomonadota</taxon>
        <taxon>Gammaproteobacteria</taxon>
        <taxon>Pseudomonadales</taxon>
        <taxon>Ventosimonadaceae</taxon>
        <taxon>Ventosimonas</taxon>
    </lineage>
</organism>
<dbReference type="OrthoDB" id="7066780at2"/>
<feature type="domain" description="RecX second three-helical" evidence="6">
    <location>
        <begin position="57"/>
        <end position="97"/>
    </location>
</feature>
<evidence type="ECO:0000313" key="10">
    <source>
        <dbReference type="Proteomes" id="UP000072660"/>
    </source>
</evidence>
<dbReference type="GO" id="GO:0006282">
    <property type="term" value="P:regulation of DNA repair"/>
    <property type="evidence" value="ECO:0007669"/>
    <property type="project" value="UniProtKB-UniRule"/>
</dbReference>
<evidence type="ECO:0000256" key="1">
    <source>
        <dbReference type="ARBA" id="ARBA00004496"/>
    </source>
</evidence>
<dbReference type="InterPro" id="IPR003783">
    <property type="entry name" value="Regulatory_RecX"/>
</dbReference>
<dbReference type="InterPro" id="IPR053924">
    <property type="entry name" value="RecX_HTH_2nd"/>
</dbReference>
<dbReference type="RefSeq" id="WP_068392681.1">
    <property type="nucleotide sequence ID" value="NZ_LSZO01000210.1"/>
</dbReference>
<comment type="caution">
    <text evidence="9">The sequence shown here is derived from an EMBL/GenBank/DDBJ whole genome shotgun (WGS) entry which is preliminary data.</text>
</comment>
<comment type="subcellular location">
    <subcellularLocation>
        <location evidence="1 5">Cytoplasm</location>
    </subcellularLocation>
</comment>
<dbReference type="HAMAP" id="MF_01114">
    <property type="entry name" value="RecX"/>
    <property type="match status" value="1"/>
</dbReference>
<comment type="function">
    <text evidence="5">Modulates RecA activity.</text>
</comment>
<dbReference type="PANTHER" id="PTHR33602">
    <property type="entry name" value="REGULATORY PROTEIN RECX FAMILY PROTEIN"/>
    <property type="match status" value="1"/>
</dbReference>
<dbReference type="Pfam" id="PF21982">
    <property type="entry name" value="RecX_HTH1"/>
    <property type="match status" value="1"/>
</dbReference>
<reference evidence="9 10" key="1">
    <citation type="submission" date="2016-02" db="EMBL/GenBank/DDBJ databases">
        <authorList>
            <person name="Wen L."/>
            <person name="He K."/>
            <person name="Yang H."/>
        </authorList>
    </citation>
    <scope>NUCLEOTIDE SEQUENCE [LARGE SCALE GENOMIC DNA]</scope>
    <source>
        <strain evidence="9 10">CV58</strain>
    </source>
</reference>
<dbReference type="Gene3D" id="1.10.10.10">
    <property type="entry name" value="Winged helix-like DNA-binding domain superfamily/Winged helix DNA-binding domain"/>
    <property type="match status" value="3"/>
</dbReference>
<feature type="domain" description="RecX third three-helical" evidence="7">
    <location>
        <begin position="107"/>
        <end position="148"/>
    </location>
</feature>
<name>A0A139SJG0_9GAMM</name>
<feature type="domain" description="RecX first three-helical" evidence="8">
    <location>
        <begin position="12"/>
        <end position="48"/>
    </location>
</feature>
<dbReference type="InterPro" id="IPR053925">
    <property type="entry name" value="RecX_HTH_3rd"/>
</dbReference>
<evidence type="ECO:0000256" key="2">
    <source>
        <dbReference type="ARBA" id="ARBA00009695"/>
    </source>
</evidence>
<evidence type="ECO:0000256" key="5">
    <source>
        <dbReference type="HAMAP-Rule" id="MF_01114"/>
    </source>
</evidence>
<dbReference type="InterPro" id="IPR053926">
    <property type="entry name" value="RecX_HTH_1st"/>
</dbReference>
<sequence length="156" mass="17930">MRRVVESPADVRRIALNLLARREHTRLELTQKLIQRGAAKPWIDSTLDALQEENLLSEARYLESTIRTRAEAGFGALHIRQMLCSRGIAAEDADIALQSAELDWPSLLKTTWQRKFNGELPKNPRERDKQIRFLAGRGYPLSLIHRLLKCAAMDDW</sequence>
<keyword evidence="10" id="KW-1185">Reference proteome</keyword>
<evidence type="ECO:0000259" key="7">
    <source>
        <dbReference type="Pfam" id="PF21981"/>
    </source>
</evidence>
<proteinExistence type="inferred from homology"/>
<protein>
    <recommendedName>
        <fullName evidence="3 5">Regulatory protein RecX</fullName>
    </recommendedName>
</protein>
<evidence type="ECO:0000259" key="6">
    <source>
        <dbReference type="Pfam" id="PF02631"/>
    </source>
</evidence>
<evidence type="ECO:0000259" key="8">
    <source>
        <dbReference type="Pfam" id="PF21982"/>
    </source>
</evidence>
<evidence type="ECO:0000313" key="9">
    <source>
        <dbReference type="EMBL" id="KXU34630.1"/>
    </source>
</evidence>
<comment type="similarity">
    <text evidence="2 5">Belongs to the RecX family.</text>
</comment>
<dbReference type="EMBL" id="LSZO01000210">
    <property type="protein sequence ID" value="KXU34630.1"/>
    <property type="molecule type" value="Genomic_DNA"/>
</dbReference>
<dbReference type="InterPro" id="IPR036388">
    <property type="entry name" value="WH-like_DNA-bd_sf"/>
</dbReference>